<keyword evidence="1" id="KW-0732">Signal</keyword>
<sequence length="106" mass="11580">MNRFKSTIALISFCCLFLLACATKVSAATSLAVVSSVATVPNLQQTITNTLRTNPNFVLNNIRVQVKDGEVDLYGTAQTGFQRALAQKFLENMDGVKIIRNKISVI</sequence>
<evidence type="ECO:0000313" key="3">
    <source>
        <dbReference type="EMBL" id="AQQ00292.1"/>
    </source>
</evidence>
<dbReference type="STRING" id="247523.B0W48_11065"/>
<evidence type="ECO:0000259" key="2">
    <source>
        <dbReference type="PROSITE" id="PS50914"/>
    </source>
</evidence>
<dbReference type="PROSITE" id="PS51257">
    <property type="entry name" value="PROKAR_LIPOPROTEIN"/>
    <property type="match status" value="1"/>
</dbReference>
<dbReference type="EMBL" id="CP019628">
    <property type="protein sequence ID" value="AQQ00292.1"/>
    <property type="molecule type" value="Genomic_DNA"/>
</dbReference>
<dbReference type="Gene3D" id="3.30.1340.30">
    <property type="match status" value="1"/>
</dbReference>
<dbReference type="AlphaFoldDB" id="A0A1Q2GYT9"/>
<reference evidence="3 4" key="1">
    <citation type="submission" date="2017-02" db="EMBL/GenBank/DDBJ databases">
        <title>Complete genome sequence of the cold-active Pseudoalteromonas aliena strain EH1 isolated from Arctic seawater.</title>
        <authorList>
            <person name="Kim E."/>
            <person name="Heo E."/>
            <person name="Kim H."/>
            <person name="Kim D."/>
        </authorList>
    </citation>
    <scope>NUCLEOTIDE SEQUENCE [LARGE SCALE GENOMIC DNA]</scope>
    <source>
        <strain evidence="3 4">EH1</strain>
    </source>
</reference>
<organism evidence="3 4">
    <name type="scientific">Pseudoalteromonas aliena</name>
    <dbReference type="NCBI Taxonomy" id="247523"/>
    <lineage>
        <taxon>Bacteria</taxon>
        <taxon>Pseudomonadati</taxon>
        <taxon>Pseudomonadota</taxon>
        <taxon>Gammaproteobacteria</taxon>
        <taxon>Alteromonadales</taxon>
        <taxon>Pseudoalteromonadaceae</taxon>
        <taxon>Pseudoalteromonas</taxon>
    </lineage>
</organism>
<proteinExistence type="predicted"/>
<dbReference type="InterPro" id="IPR007055">
    <property type="entry name" value="BON_dom"/>
</dbReference>
<protein>
    <submittedName>
        <fullName evidence="3">BON domain-containing protein</fullName>
    </submittedName>
</protein>
<feature type="signal peptide" evidence="1">
    <location>
        <begin position="1"/>
        <end position="27"/>
    </location>
</feature>
<evidence type="ECO:0000313" key="4">
    <source>
        <dbReference type="Proteomes" id="UP000188243"/>
    </source>
</evidence>
<gene>
    <name evidence="3" type="ORF">B0W48_11065</name>
</gene>
<dbReference type="PROSITE" id="PS50914">
    <property type="entry name" value="BON"/>
    <property type="match status" value="1"/>
</dbReference>
<feature type="domain" description="BON" evidence="2">
    <location>
        <begin position="39"/>
        <end position="106"/>
    </location>
</feature>
<evidence type="ECO:0000256" key="1">
    <source>
        <dbReference type="SAM" id="SignalP"/>
    </source>
</evidence>
<name>A0A1Q2GYT9_9GAMM</name>
<feature type="chain" id="PRO_5012569102" evidence="1">
    <location>
        <begin position="28"/>
        <end position="106"/>
    </location>
</feature>
<accession>A0A1Q2GYT9</accession>
<dbReference type="Proteomes" id="UP000188243">
    <property type="component" value="Chromosome"/>
</dbReference>
<dbReference type="KEGG" id="paln:B0W48_11065"/>
<dbReference type="Pfam" id="PF04972">
    <property type="entry name" value="BON"/>
    <property type="match status" value="1"/>
</dbReference>
<dbReference type="RefSeq" id="WP_077536993.1">
    <property type="nucleotide sequence ID" value="NZ_CANLYY010000045.1"/>
</dbReference>